<dbReference type="OrthoDB" id="19091at2759"/>
<dbReference type="PANTHER" id="PTHR35814:SF1">
    <property type="entry name" value="GLUTATHIONE S-TRANSFERASE-RELATED"/>
    <property type="match status" value="1"/>
</dbReference>
<evidence type="ECO:0000256" key="2">
    <source>
        <dbReference type="ARBA" id="ARBA00022692"/>
    </source>
</evidence>
<dbReference type="RefSeq" id="XP_007778937.1">
    <property type="nucleotide sequence ID" value="XM_007780747.1"/>
</dbReference>
<dbReference type="HOGENOM" id="CLU_134926_0_0_1"/>
<evidence type="ECO:0000313" key="6">
    <source>
        <dbReference type="EMBL" id="EON63620.1"/>
    </source>
</evidence>
<dbReference type="Pfam" id="PF01124">
    <property type="entry name" value="MAPEG"/>
    <property type="match status" value="1"/>
</dbReference>
<keyword evidence="7" id="KW-1185">Reference proteome</keyword>
<accession>R7YNY5</accession>
<evidence type="ECO:0000313" key="7">
    <source>
        <dbReference type="Proteomes" id="UP000016924"/>
    </source>
</evidence>
<dbReference type="PANTHER" id="PTHR35814">
    <property type="match status" value="1"/>
</dbReference>
<dbReference type="InterPro" id="IPR001129">
    <property type="entry name" value="Membr-assoc_MAPEG"/>
</dbReference>
<dbReference type="AlphaFoldDB" id="R7YNY5"/>
<protein>
    <recommendedName>
        <fullName evidence="8">MAPEG family protein</fullName>
    </recommendedName>
</protein>
<evidence type="ECO:0000256" key="1">
    <source>
        <dbReference type="ARBA" id="ARBA00004370"/>
    </source>
</evidence>
<dbReference type="Gene3D" id="1.20.120.550">
    <property type="entry name" value="Membrane associated eicosanoid/glutathione metabolism-like domain"/>
    <property type="match status" value="1"/>
</dbReference>
<dbReference type="GeneID" id="19900159"/>
<feature type="transmembrane region" description="Helical" evidence="5">
    <location>
        <begin position="6"/>
        <end position="23"/>
    </location>
</feature>
<comment type="subcellular location">
    <subcellularLocation>
        <location evidence="1">Membrane</location>
    </subcellularLocation>
</comment>
<evidence type="ECO:0008006" key="8">
    <source>
        <dbReference type="Google" id="ProtNLM"/>
    </source>
</evidence>
<proteinExistence type="predicted"/>
<dbReference type="EMBL" id="JH767564">
    <property type="protein sequence ID" value="EON63620.1"/>
    <property type="molecule type" value="Genomic_DNA"/>
</dbReference>
<keyword evidence="4 5" id="KW-0472">Membrane</keyword>
<reference evidence="7" key="1">
    <citation type="submission" date="2012-06" db="EMBL/GenBank/DDBJ databases">
        <title>The genome sequence of Coniosporium apollinis CBS 100218.</title>
        <authorList>
            <consortium name="The Broad Institute Genome Sequencing Platform"/>
            <person name="Cuomo C."/>
            <person name="Gorbushina A."/>
            <person name="Noack S."/>
            <person name="Walker B."/>
            <person name="Young S.K."/>
            <person name="Zeng Q."/>
            <person name="Gargeya S."/>
            <person name="Fitzgerald M."/>
            <person name="Haas B."/>
            <person name="Abouelleil A."/>
            <person name="Alvarado L."/>
            <person name="Arachchi H.M."/>
            <person name="Berlin A.M."/>
            <person name="Chapman S.B."/>
            <person name="Goldberg J."/>
            <person name="Griggs A."/>
            <person name="Gujja S."/>
            <person name="Hansen M."/>
            <person name="Howarth C."/>
            <person name="Imamovic A."/>
            <person name="Larimer J."/>
            <person name="McCowan C."/>
            <person name="Montmayeur A."/>
            <person name="Murphy C."/>
            <person name="Neiman D."/>
            <person name="Pearson M."/>
            <person name="Priest M."/>
            <person name="Roberts A."/>
            <person name="Saif S."/>
            <person name="Shea T."/>
            <person name="Sisk P."/>
            <person name="Sykes S."/>
            <person name="Wortman J."/>
            <person name="Nusbaum C."/>
            <person name="Birren B."/>
        </authorList>
    </citation>
    <scope>NUCLEOTIDE SEQUENCE [LARGE SCALE GENOMIC DNA]</scope>
    <source>
        <strain evidence="7">CBS 100218</strain>
    </source>
</reference>
<dbReference type="Proteomes" id="UP000016924">
    <property type="component" value="Unassembled WGS sequence"/>
</dbReference>
<name>R7YNY5_CONA1</name>
<dbReference type="InterPro" id="IPR023352">
    <property type="entry name" value="MAPEG-like_dom_sf"/>
</dbReference>
<dbReference type="eggNOG" id="ENOG502S4G7">
    <property type="taxonomic scope" value="Eukaryota"/>
</dbReference>
<dbReference type="STRING" id="1168221.R7YNY5"/>
<evidence type="ECO:0000256" key="4">
    <source>
        <dbReference type="ARBA" id="ARBA00023136"/>
    </source>
</evidence>
<dbReference type="SUPFAM" id="SSF161084">
    <property type="entry name" value="MAPEG domain-like"/>
    <property type="match status" value="1"/>
</dbReference>
<keyword evidence="3 5" id="KW-1133">Transmembrane helix</keyword>
<keyword evidence="2 5" id="KW-0812">Transmembrane</keyword>
<dbReference type="OMA" id="SHANFVE"/>
<feature type="transmembrane region" description="Helical" evidence="5">
    <location>
        <begin position="120"/>
        <end position="138"/>
    </location>
</feature>
<evidence type="ECO:0000256" key="3">
    <source>
        <dbReference type="ARBA" id="ARBA00022989"/>
    </source>
</evidence>
<evidence type="ECO:0000256" key="5">
    <source>
        <dbReference type="SAM" id="Phobius"/>
    </source>
</evidence>
<gene>
    <name evidence="6" type="ORF">W97_02848</name>
</gene>
<sequence length="147" mass="16714">MSEPRLPISGIWSVPITAYHLFLSGRVGWQRKQHQVIMGDRLPDSNSDNLVSDPLHTAIRAHANFLENMPLAMILAVIAELNGMPRRYLHWALASFFAVRVVHVELGLMRRGTQGLGRFVGYWGTNAWFIGMASWMGYCGRGYWGWK</sequence>
<organism evidence="6 7">
    <name type="scientific">Coniosporium apollinis (strain CBS 100218)</name>
    <name type="common">Rock-inhabiting black yeast</name>
    <dbReference type="NCBI Taxonomy" id="1168221"/>
    <lineage>
        <taxon>Eukaryota</taxon>
        <taxon>Fungi</taxon>
        <taxon>Dikarya</taxon>
        <taxon>Ascomycota</taxon>
        <taxon>Pezizomycotina</taxon>
        <taxon>Dothideomycetes</taxon>
        <taxon>Dothideomycetes incertae sedis</taxon>
        <taxon>Coniosporium</taxon>
    </lineage>
</organism>
<dbReference type="GO" id="GO:0016020">
    <property type="term" value="C:membrane"/>
    <property type="evidence" value="ECO:0007669"/>
    <property type="project" value="UniProtKB-SubCell"/>
</dbReference>